<dbReference type="Pfam" id="PF01176">
    <property type="entry name" value="eIF-1a"/>
    <property type="match status" value="1"/>
</dbReference>
<evidence type="ECO:0000256" key="4">
    <source>
        <dbReference type="PROSITE-ProRule" id="PRU00181"/>
    </source>
</evidence>
<dbReference type="AlphaFoldDB" id="A0A0G1P432"/>
<dbReference type="SUPFAM" id="SSF50249">
    <property type="entry name" value="Nucleic acid-binding proteins"/>
    <property type="match status" value="1"/>
</dbReference>
<keyword evidence="3 4" id="KW-0648">Protein biosynthesis</keyword>
<dbReference type="PANTHER" id="PTHR33370">
    <property type="entry name" value="TRANSLATION INITIATION FACTOR IF-1, CHLOROPLASTIC"/>
    <property type="match status" value="1"/>
</dbReference>
<dbReference type="InterPro" id="IPR012340">
    <property type="entry name" value="NA-bd_OB-fold"/>
</dbReference>
<evidence type="ECO:0000259" key="5">
    <source>
        <dbReference type="PROSITE" id="PS50832"/>
    </source>
</evidence>
<organism evidence="6 7">
    <name type="scientific">Candidatus Jorgensenbacteria bacterium GW2011_GWA2_45_13</name>
    <dbReference type="NCBI Taxonomy" id="1618662"/>
    <lineage>
        <taxon>Bacteria</taxon>
        <taxon>Candidatus Joergenseniibacteriota</taxon>
    </lineage>
</organism>
<gene>
    <name evidence="6" type="ORF">UW92_C0017G0012</name>
</gene>
<comment type="caution">
    <text evidence="6">The sequence shown here is derived from an EMBL/GenBank/DDBJ whole genome shotgun (WGS) entry which is preliminary data.</text>
</comment>
<dbReference type="GO" id="GO:0005829">
    <property type="term" value="C:cytosol"/>
    <property type="evidence" value="ECO:0007669"/>
    <property type="project" value="TreeGrafter"/>
</dbReference>
<feature type="domain" description="S1-like" evidence="5">
    <location>
        <begin position="42"/>
        <end position="80"/>
    </location>
</feature>
<comment type="similarity">
    <text evidence="1">Belongs to the IF-1 family.</text>
</comment>
<dbReference type="GO" id="GO:0003743">
    <property type="term" value="F:translation initiation factor activity"/>
    <property type="evidence" value="ECO:0007669"/>
    <property type="project" value="UniProtKB-UniRule"/>
</dbReference>
<reference evidence="6 7" key="1">
    <citation type="journal article" date="2015" name="Nature">
        <title>rRNA introns, odd ribosomes, and small enigmatic genomes across a large radiation of phyla.</title>
        <authorList>
            <person name="Brown C.T."/>
            <person name="Hug L.A."/>
            <person name="Thomas B.C."/>
            <person name="Sharon I."/>
            <person name="Castelle C.J."/>
            <person name="Singh A."/>
            <person name="Wilkins M.J."/>
            <person name="Williams K.H."/>
            <person name="Banfield J.F."/>
        </authorList>
    </citation>
    <scope>NUCLEOTIDE SEQUENCE [LARGE SCALE GENOMIC DNA]</scope>
</reference>
<evidence type="ECO:0000256" key="1">
    <source>
        <dbReference type="ARBA" id="ARBA00010939"/>
    </source>
</evidence>
<dbReference type="Proteomes" id="UP000033966">
    <property type="component" value="Unassembled WGS sequence"/>
</dbReference>
<dbReference type="GO" id="GO:0003723">
    <property type="term" value="F:RNA binding"/>
    <property type="evidence" value="ECO:0007669"/>
    <property type="project" value="InterPro"/>
</dbReference>
<protein>
    <submittedName>
        <fullName evidence="6">Translation initiation factor IF-1</fullName>
    </submittedName>
</protein>
<proteinExistence type="inferred from homology"/>
<name>A0A0G1P432_9BACT</name>
<evidence type="ECO:0000313" key="7">
    <source>
        <dbReference type="Proteomes" id="UP000033966"/>
    </source>
</evidence>
<evidence type="ECO:0000313" key="6">
    <source>
        <dbReference type="EMBL" id="KKT91159.1"/>
    </source>
</evidence>
<dbReference type="EMBL" id="LCKF01000017">
    <property type="protein sequence ID" value="KKT91159.1"/>
    <property type="molecule type" value="Genomic_DNA"/>
</dbReference>
<dbReference type="GO" id="GO:0043022">
    <property type="term" value="F:ribosome binding"/>
    <property type="evidence" value="ECO:0007669"/>
    <property type="project" value="TreeGrafter"/>
</dbReference>
<dbReference type="Gene3D" id="2.40.50.140">
    <property type="entry name" value="Nucleic acid-binding proteins"/>
    <property type="match status" value="1"/>
</dbReference>
<evidence type="ECO:0000256" key="2">
    <source>
        <dbReference type="ARBA" id="ARBA00022540"/>
    </source>
</evidence>
<sequence length="80" mass="9268">MANNSKFERVEGIVEEALPGLFFRVKAKIPKENGEMEEREILAHPAGRLKIHHIRVIPGDKVVMEMPNLNDRRARIVRRL</sequence>
<dbReference type="InterPro" id="IPR006196">
    <property type="entry name" value="RNA-binding_domain_S1_IF1"/>
</dbReference>
<evidence type="ECO:0000256" key="3">
    <source>
        <dbReference type="ARBA" id="ARBA00022917"/>
    </source>
</evidence>
<accession>A0A0G1P432</accession>
<keyword evidence="2 4" id="KW-0396">Initiation factor</keyword>
<dbReference type="PROSITE" id="PS50832">
    <property type="entry name" value="S1_IF1_TYPE"/>
    <property type="match status" value="1"/>
</dbReference>
<dbReference type="PANTHER" id="PTHR33370:SF1">
    <property type="entry name" value="TRANSLATION INITIATION FACTOR IF-1, CHLOROPLASTIC"/>
    <property type="match status" value="1"/>
</dbReference>
<dbReference type="InterPro" id="IPR004368">
    <property type="entry name" value="TIF_IF1"/>
</dbReference>